<sequence length="1037" mass="117030">MGAKRIGLWILASMLLLASLIAISIGLTWRWFHQELARAGVHDLDYAQIQIRRTEATLNNLSFLYKAEGEVITVRMEQVQIHWRWLRPNRLPLPQPISVHLKAPNITLPSAWLTSSNGEPVLLRDQVPEALQHWDSLAFLHQNPFDQWLPERVSVDNLTLHFTDVTQEHPLAFCVNANRVCPLRVRGRVERPRNARSLHLEIDFPAQYHLPRIEGHHKLAWNPRHDNGMLLELSSHLVFPDYEMETQSFDVGVSYEPSGQIHSLHSSGAIASSIDFLHVFRPSLASELPAFLEPYWLRHQAQATAQLEWDVRAELDHGIHQWPQAISGTTALLLSEVFDGQLTLVAGLEHDAHPEPHLFGNLIFSQSQRRLSDIDVQALRALEPLTLGAAQWHPSEGTTLPRSLGFEWNLNWSPPTAQWNGQLASIHQDEVMLHVPDYADVSLSLLANARVVDSTFTQLDLQLGGQLFPYEKLRESLMPVELPWRSIEWQVNAASVQESTNIFTADALVVEGQFHARAGDAASQTDEPGSFALDMPWTVDIYRSHQSESDWQVALRTADFTGRLDHPELTLNENLTLQNARLNLAGSVQANEARALNWDFQFTQPIVLVADAIIRSEDARLETQFRANVTPSRVTISEHGLVSHGSFHLHLPQVEHEYLLPQRWDWRGQYAFDTSEGPWSISQAELTNQAGLRVRHEASVNQEHLRLNWSLQDIFFLTGNPLARSLADWPELLTLQRGRMGISGELEIDLSTFSPILRTDLQFANVVGLFDTTSFSGLNGVLSVHYTPEELVLSTDNLRVLQVQQGMEFGPFYFVGNYQISIDDLTTMLNMEPWMPMGQLTARENGLSLFGGSARLRPGTYDLAQRPFVLPIELDTLDLQQLLTQYPAPDLSGTGYFSGVLPLRYGSQGWRIDEGQIAALPPGGVLNYRSERTAALGQGNQAMRLLTGALENFHYNVLDGNVIYHDDGTLELKLRLHGQNPEQRDGRPIHLNLSLIENLPALITGLQLTNQVNDIIHQRVQQRLLEQLRHSPQGQGR</sequence>
<accession>A0A432WR80</accession>
<organism evidence="1 2">
    <name type="scientific">Aliidiomarina sanyensis</name>
    <dbReference type="NCBI Taxonomy" id="1249555"/>
    <lineage>
        <taxon>Bacteria</taxon>
        <taxon>Pseudomonadati</taxon>
        <taxon>Pseudomonadota</taxon>
        <taxon>Gammaproteobacteria</taxon>
        <taxon>Alteromonadales</taxon>
        <taxon>Idiomarinaceae</taxon>
        <taxon>Aliidiomarina</taxon>
    </lineage>
</organism>
<dbReference type="AlphaFoldDB" id="A0A432WR80"/>
<gene>
    <name evidence="1" type="ORF">CWE11_00290</name>
</gene>
<dbReference type="OrthoDB" id="9759996at2"/>
<dbReference type="Pfam" id="PF11739">
    <property type="entry name" value="YdbH-like"/>
    <property type="match status" value="1"/>
</dbReference>
<dbReference type="Proteomes" id="UP000288405">
    <property type="component" value="Unassembled WGS sequence"/>
</dbReference>
<dbReference type="InterPro" id="IPR021730">
    <property type="entry name" value="YdbH"/>
</dbReference>
<proteinExistence type="predicted"/>
<protein>
    <submittedName>
        <fullName evidence="1">Uncharacterized protein</fullName>
    </submittedName>
</protein>
<evidence type="ECO:0000313" key="1">
    <source>
        <dbReference type="EMBL" id="RUO36293.1"/>
    </source>
</evidence>
<name>A0A432WR80_9GAMM</name>
<comment type="caution">
    <text evidence="1">The sequence shown here is derived from an EMBL/GenBank/DDBJ whole genome shotgun (WGS) entry which is preliminary data.</text>
</comment>
<reference evidence="1 2" key="1">
    <citation type="journal article" date="2011" name="Front. Microbiol.">
        <title>Genomic signatures of strain selection and enhancement in Bacillus atrophaeus var. globigii, a historical biowarfare simulant.</title>
        <authorList>
            <person name="Gibbons H.S."/>
            <person name="Broomall S.M."/>
            <person name="McNew L.A."/>
            <person name="Daligault H."/>
            <person name="Chapman C."/>
            <person name="Bruce D."/>
            <person name="Karavis M."/>
            <person name="Krepps M."/>
            <person name="McGregor P.A."/>
            <person name="Hong C."/>
            <person name="Park K.H."/>
            <person name="Akmal A."/>
            <person name="Feldman A."/>
            <person name="Lin J.S."/>
            <person name="Chang W.E."/>
            <person name="Higgs B.W."/>
            <person name="Demirev P."/>
            <person name="Lindquist J."/>
            <person name="Liem A."/>
            <person name="Fochler E."/>
            <person name="Read T.D."/>
            <person name="Tapia R."/>
            <person name="Johnson S."/>
            <person name="Bishop-Lilly K.A."/>
            <person name="Detter C."/>
            <person name="Han C."/>
            <person name="Sozhamannan S."/>
            <person name="Rosenzweig C.N."/>
            <person name="Skowronski E.W."/>
        </authorList>
    </citation>
    <scope>NUCLEOTIDE SEQUENCE [LARGE SCALE GENOMIC DNA]</scope>
    <source>
        <strain evidence="1 2">GYP-17</strain>
    </source>
</reference>
<dbReference type="EMBL" id="PIPM01000001">
    <property type="protein sequence ID" value="RUO36293.1"/>
    <property type="molecule type" value="Genomic_DNA"/>
</dbReference>
<dbReference type="RefSeq" id="WP_126775605.1">
    <property type="nucleotide sequence ID" value="NZ_PIPM01000001.1"/>
</dbReference>
<keyword evidence="2" id="KW-1185">Reference proteome</keyword>
<evidence type="ECO:0000313" key="2">
    <source>
        <dbReference type="Proteomes" id="UP000288405"/>
    </source>
</evidence>